<evidence type="ECO:0000256" key="1">
    <source>
        <dbReference type="SAM" id="MobiDB-lite"/>
    </source>
</evidence>
<gene>
    <name evidence="2" type="ORF">Ahy_B01g054424</name>
</gene>
<sequence length="246" mass="28019">MAIDWKLFKKEIRGKIFNSDAQSIKTTDANSKKSRARDNTKIEEVSNVRKGSTQSSEAAMKKGKEVIRSNQTKDLKKKQEDYSATLEMHKYARNWVEDDALDLGCIPGVGSKGFPNLVRELCCRYHANLICLLERHVSGVKADQFWRLIVVYGSPHLGLRSALWEGLLRIAESLQGEWCVASNFNSVLSMTNTGDKSQLSRDQQRFADCLLGCGLQYMEFQGQPFTWQRGSIRRRLDKYIANDAWS</sequence>
<protein>
    <submittedName>
        <fullName evidence="2">Uncharacterized protein</fullName>
    </submittedName>
</protein>
<name>A0A445ATU6_ARAHY</name>
<evidence type="ECO:0000313" key="3">
    <source>
        <dbReference type="Proteomes" id="UP000289738"/>
    </source>
</evidence>
<accession>A0A445ATU6</accession>
<dbReference type="AlphaFoldDB" id="A0A445ATU6"/>
<dbReference type="InterPro" id="IPR036691">
    <property type="entry name" value="Endo/exonu/phosph_ase_sf"/>
</dbReference>
<organism evidence="2 3">
    <name type="scientific">Arachis hypogaea</name>
    <name type="common">Peanut</name>
    <dbReference type="NCBI Taxonomy" id="3818"/>
    <lineage>
        <taxon>Eukaryota</taxon>
        <taxon>Viridiplantae</taxon>
        <taxon>Streptophyta</taxon>
        <taxon>Embryophyta</taxon>
        <taxon>Tracheophyta</taxon>
        <taxon>Spermatophyta</taxon>
        <taxon>Magnoliopsida</taxon>
        <taxon>eudicotyledons</taxon>
        <taxon>Gunneridae</taxon>
        <taxon>Pentapetalae</taxon>
        <taxon>rosids</taxon>
        <taxon>fabids</taxon>
        <taxon>Fabales</taxon>
        <taxon>Fabaceae</taxon>
        <taxon>Papilionoideae</taxon>
        <taxon>50 kb inversion clade</taxon>
        <taxon>dalbergioids sensu lato</taxon>
        <taxon>Dalbergieae</taxon>
        <taxon>Pterocarpus clade</taxon>
        <taxon>Arachis</taxon>
    </lineage>
</organism>
<dbReference type="PANTHER" id="PTHR33710:SF77">
    <property type="entry name" value="DNASE I-LIKE SUPERFAMILY PROTEIN"/>
    <property type="match status" value="1"/>
</dbReference>
<dbReference type="SUPFAM" id="SSF56219">
    <property type="entry name" value="DNase I-like"/>
    <property type="match status" value="1"/>
</dbReference>
<dbReference type="Gene3D" id="3.60.10.10">
    <property type="entry name" value="Endonuclease/exonuclease/phosphatase"/>
    <property type="match status" value="1"/>
</dbReference>
<dbReference type="PANTHER" id="PTHR33710">
    <property type="entry name" value="BNAC02G09200D PROTEIN"/>
    <property type="match status" value="1"/>
</dbReference>
<comment type="caution">
    <text evidence="2">The sequence shown here is derived from an EMBL/GenBank/DDBJ whole genome shotgun (WGS) entry which is preliminary data.</text>
</comment>
<proteinExistence type="predicted"/>
<feature type="compositionally biased region" description="Basic and acidic residues" evidence="1">
    <location>
        <begin position="59"/>
        <end position="74"/>
    </location>
</feature>
<dbReference type="EMBL" id="SDMP01000011">
    <property type="protein sequence ID" value="RYR29852.1"/>
    <property type="molecule type" value="Genomic_DNA"/>
</dbReference>
<keyword evidence="3" id="KW-1185">Reference proteome</keyword>
<feature type="region of interest" description="Disordered" evidence="1">
    <location>
        <begin position="24"/>
        <end position="74"/>
    </location>
</feature>
<feature type="compositionally biased region" description="Basic and acidic residues" evidence="1">
    <location>
        <begin position="36"/>
        <end position="47"/>
    </location>
</feature>
<dbReference type="Proteomes" id="UP000289738">
    <property type="component" value="Chromosome B01"/>
</dbReference>
<evidence type="ECO:0000313" key="2">
    <source>
        <dbReference type="EMBL" id="RYR29852.1"/>
    </source>
</evidence>
<reference evidence="2 3" key="1">
    <citation type="submission" date="2019-01" db="EMBL/GenBank/DDBJ databases">
        <title>Sequencing of cultivated peanut Arachis hypogaea provides insights into genome evolution and oil improvement.</title>
        <authorList>
            <person name="Chen X."/>
        </authorList>
    </citation>
    <scope>NUCLEOTIDE SEQUENCE [LARGE SCALE GENOMIC DNA]</scope>
    <source>
        <strain evidence="3">cv. Fuhuasheng</strain>
        <tissue evidence="2">Leaves</tissue>
    </source>
</reference>